<evidence type="ECO:0000313" key="2">
    <source>
        <dbReference type="EMBL" id="CUQ37650.1"/>
    </source>
</evidence>
<reference evidence="2 5" key="1">
    <citation type="submission" date="2015-09" db="EMBL/GenBank/DDBJ databases">
        <authorList>
            <consortium name="Pathogen Informatics"/>
        </authorList>
    </citation>
    <scope>NUCLEOTIDE SEQUENCE [LARGE SCALE GENOMIC DNA]</scope>
    <source>
        <strain evidence="2 5">2789STDY5834948</strain>
    </source>
</reference>
<proteinExistence type="predicted"/>
<keyword evidence="1" id="KW-1133">Transmembrane helix</keyword>
<keyword evidence="1" id="KW-0472">Membrane</keyword>
<dbReference type="EMBL" id="CZBM01000010">
    <property type="protein sequence ID" value="CUQ37650.1"/>
    <property type="molecule type" value="Genomic_DNA"/>
</dbReference>
<name>A0A174W0D5_PARDI</name>
<dbReference type="Proteomes" id="UP000095332">
    <property type="component" value="Unassembled WGS sequence"/>
</dbReference>
<dbReference type="EMBL" id="WKMW01000011">
    <property type="protein sequence ID" value="MRY85046.1"/>
    <property type="molecule type" value="Genomic_DNA"/>
</dbReference>
<organism evidence="2 5">
    <name type="scientific">Parabacteroides distasonis</name>
    <dbReference type="NCBI Taxonomy" id="823"/>
    <lineage>
        <taxon>Bacteria</taxon>
        <taxon>Pseudomonadati</taxon>
        <taxon>Bacteroidota</taxon>
        <taxon>Bacteroidia</taxon>
        <taxon>Bacteroidales</taxon>
        <taxon>Tannerellaceae</taxon>
        <taxon>Parabacteroides</taxon>
    </lineage>
</organism>
<evidence type="ECO:0000313" key="5">
    <source>
        <dbReference type="Proteomes" id="UP000095332"/>
    </source>
</evidence>
<evidence type="ECO:0000313" key="4">
    <source>
        <dbReference type="EMBL" id="MRZ06786.1"/>
    </source>
</evidence>
<evidence type="ECO:0000313" key="3">
    <source>
        <dbReference type="EMBL" id="MRY85046.1"/>
    </source>
</evidence>
<feature type="transmembrane region" description="Helical" evidence="1">
    <location>
        <begin position="12"/>
        <end position="33"/>
    </location>
</feature>
<evidence type="ECO:0000313" key="7">
    <source>
        <dbReference type="Proteomes" id="UP000471216"/>
    </source>
</evidence>
<dbReference type="AlphaFoldDB" id="A0A174W0D5"/>
<accession>A0A174W0D5</accession>
<evidence type="ECO:0000256" key="1">
    <source>
        <dbReference type="SAM" id="Phobius"/>
    </source>
</evidence>
<evidence type="ECO:0000313" key="6">
    <source>
        <dbReference type="Proteomes" id="UP000450599"/>
    </source>
</evidence>
<reference evidence="6 7" key="2">
    <citation type="journal article" date="2019" name="Nat. Med.">
        <title>A library of human gut bacterial isolates paired with longitudinal multiomics data enables mechanistic microbiome research.</title>
        <authorList>
            <person name="Poyet M."/>
            <person name="Groussin M."/>
            <person name="Gibbons S.M."/>
            <person name="Avila-Pacheco J."/>
            <person name="Jiang X."/>
            <person name="Kearney S.M."/>
            <person name="Perrotta A.R."/>
            <person name="Berdy B."/>
            <person name="Zhao S."/>
            <person name="Lieberman T.D."/>
            <person name="Swanson P.K."/>
            <person name="Smith M."/>
            <person name="Roesemann S."/>
            <person name="Alexander J.E."/>
            <person name="Rich S.A."/>
            <person name="Livny J."/>
            <person name="Vlamakis H."/>
            <person name="Clish C."/>
            <person name="Bullock K."/>
            <person name="Deik A."/>
            <person name="Scott J."/>
            <person name="Pierce K.A."/>
            <person name="Xavier R.J."/>
            <person name="Alm E.J."/>
        </authorList>
    </citation>
    <scope>NUCLEOTIDE SEQUENCE [LARGE SCALE GENOMIC DNA]</scope>
    <source>
        <strain evidence="4 7">BIOML-A10</strain>
        <strain evidence="3 6">BIOML-A11</strain>
    </source>
</reference>
<sequence length="56" mass="6181">MKIDFEKLAQAVRWGFCVAFGALALVALAYVIAGYTHQLLFVAMGGTMSYTIAKHW</sequence>
<dbReference type="Proteomes" id="UP000471216">
    <property type="component" value="Unassembled WGS sequence"/>
</dbReference>
<gene>
    <name evidence="2" type="ORF">ERS852560_02482</name>
    <name evidence="4" type="ORF">GKD54_11220</name>
    <name evidence="3" type="ORF">GKD58_12415</name>
</gene>
<protein>
    <submittedName>
        <fullName evidence="2">Uncharacterized protein</fullName>
    </submittedName>
</protein>
<dbReference type="Proteomes" id="UP000450599">
    <property type="component" value="Unassembled WGS sequence"/>
</dbReference>
<dbReference type="RefSeq" id="WP_154398137.1">
    <property type="nucleotide sequence ID" value="NZ_CAXSUO010000001.1"/>
</dbReference>
<dbReference type="EMBL" id="WKMX01000010">
    <property type="protein sequence ID" value="MRZ06786.1"/>
    <property type="molecule type" value="Genomic_DNA"/>
</dbReference>
<keyword evidence="1" id="KW-0812">Transmembrane</keyword>